<dbReference type="OrthoDB" id="9830627at2"/>
<gene>
    <name evidence="2" type="ORF">SAMN06295933_2589</name>
</gene>
<reference evidence="3" key="1">
    <citation type="submission" date="2017-04" db="EMBL/GenBank/DDBJ databases">
        <authorList>
            <person name="Varghese N."/>
            <person name="Submissions S."/>
        </authorList>
    </citation>
    <scope>NUCLEOTIDE SEQUENCE [LARGE SCALE GENOMIC DNA]</scope>
    <source>
        <strain evidence="3">K3S</strain>
    </source>
</reference>
<dbReference type="AlphaFoldDB" id="A0A1X7E3Q6"/>
<proteinExistence type="predicted"/>
<dbReference type="Proteomes" id="UP000192906">
    <property type="component" value="Unassembled WGS sequence"/>
</dbReference>
<evidence type="ECO:0000256" key="1">
    <source>
        <dbReference type="SAM" id="Phobius"/>
    </source>
</evidence>
<protein>
    <submittedName>
        <fullName evidence="2">Uncharacterized protein</fullName>
    </submittedName>
</protein>
<keyword evidence="3" id="KW-1185">Reference proteome</keyword>
<evidence type="ECO:0000313" key="2">
    <source>
        <dbReference type="EMBL" id="SMF26811.1"/>
    </source>
</evidence>
<keyword evidence="1" id="KW-0472">Membrane</keyword>
<feature type="transmembrane region" description="Helical" evidence="1">
    <location>
        <begin position="117"/>
        <end position="140"/>
    </location>
</feature>
<feature type="transmembrane region" description="Helical" evidence="1">
    <location>
        <begin position="160"/>
        <end position="180"/>
    </location>
</feature>
<dbReference type="STRING" id="1519643.SAMN06295933_2589"/>
<feature type="transmembrane region" description="Helical" evidence="1">
    <location>
        <begin position="36"/>
        <end position="54"/>
    </location>
</feature>
<dbReference type="RefSeq" id="WP_085102866.1">
    <property type="nucleotide sequence ID" value="NZ_FWZU01000004.1"/>
</dbReference>
<feature type="transmembrane region" description="Helical" evidence="1">
    <location>
        <begin position="66"/>
        <end position="89"/>
    </location>
</feature>
<keyword evidence="1" id="KW-0812">Transmembrane</keyword>
<name>A0A1X7E3Q6_9BACT</name>
<sequence length="217" mass="25438">MSKILFYFFDVLKQNFFCFIGLFIYLVFKFKNLEAWYSHLIFSIAMFSLVLSLIKDGNGSYNLFRVFKKMIIFFVIMLVLTNLTSWSALHIDIFFNTFRGHLNDLLSPSRTSSDYDIFFYILSSVTAKSFLFALCASVIYMATILQISKFKFFSMIFKPFLINFMILFAVNSAFLILWHISYSRQMYDLLLYSGALNEVVSIFLVLAIGRIAYEKYS</sequence>
<feature type="transmembrane region" description="Helical" evidence="1">
    <location>
        <begin position="12"/>
        <end position="30"/>
    </location>
</feature>
<evidence type="ECO:0000313" key="3">
    <source>
        <dbReference type="Proteomes" id="UP000192906"/>
    </source>
</evidence>
<accession>A0A1X7E3Q6</accession>
<feature type="transmembrane region" description="Helical" evidence="1">
    <location>
        <begin position="192"/>
        <end position="213"/>
    </location>
</feature>
<organism evidence="2 3">
    <name type="scientific">Desulfovibrio gilichinskyi</name>
    <dbReference type="NCBI Taxonomy" id="1519643"/>
    <lineage>
        <taxon>Bacteria</taxon>
        <taxon>Pseudomonadati</taxon>
        <taxon>Thermodesulfobacteriota</taxon>
        <taxon>Desulfovibrionia</taxon>
        <taxon>Desulfovibrionales</taxon>
        <taxon>Desulfovibrionaceae</taxon>
        <taxon>Desulfovibrio</taxon>
    </lineage>
</organism>
<keyword evidence="1" id="KW-1133">Transmembrane helix</keyword>
<dbReference type="EMBL" id="FWZU01000004">
    <property type="protein sequence ID" value="SMF26811.1"/>
    <property type="molecule type" value="Genomic_DNA"/>
</dbReference>